<gene>
    <name evidence="2" type="ORF">GCM10007878_12380</name>
</gene>
<feature type="chain" id="PRO_5047441122" description="Sn-glycerol-3-phosphate transporter" evidence="1">
    <location>
        <begin position="23"/>
        <end position="173"/>
    </location>
</feature>
<protein>
    <recommendedName>
        <fullName evidence="4">Sn-glycerol-3-phosphate transporter</fullName>
    </recommendedName>
</protein>
<dbReference type="Proteomes" id="UP001156682">
    <property type="component" value="Unassembled WGS sequence"/>
</dbReference>
<comment type="caution">
    <text evidence="2">The sequence shown here is derived from an EMBL/GenBank/DDBJ whole genome shotgun (WGS) entry which is preliminary data.</text>
</comment>
<evidence type="ECO:0000256" key="1">
    <source>
        <dbReference type="SAM" id="SignalP"/>
    </source>
</evidence>
<keyword evidence="1" id="KW-0732">Signal</keyword>
<feature type="signal peptide" evidence="1">
    <location>
        <begin position="1"/>
        <end position="22"/>
    </location>
</feature>
<organism evidence="2 3">
    <name type="scientific">Marinospirillum insulare</name>
    <dbReference type="NCBI Taxonomy" id="217169"/>
    <lineage>
        <taxon>Bacteria</taxon>
        <taxon>Pseudomonadati</taxon>
        <taxon>Pseudomonadota</taxon>
        <taxon>Gammaproteobacteria</taxon>
        <taxon>Oceanospirillales</taxon>
        <taxon>Oceanospirillaceae</taxon>
        <taxon>Marinospirillum</taxon>
    </lineage>
</organism>
<name>A0ABQ5ZWU8_9GAMM</name>
<accession>A0ABQ5ZWU8</accession>
<dbReference type="EMBL" id="BSOR01000017">
    <property type="protein sequence ID" value="GLR63803.1"/>
    <property type="molecule type" value="Genomic_DNA"/>
</dbReference>
<reference evidence="3" key="1">
    <citation type="journal article" date="2019" name="Int. J. Syst. Evol. Microbiol.">
        <title>The Global Catalogue of Microorganisms (GCM) 10K type strain sequencing project: providing services to taxonomists for standard genome sequencing and annotation.</title>
        <authorList>
            <consortium name="The Broad Institute Genomics Platform"/>
            <consortium name="The Broad Institute Genome Sequencing Center for Infectious Disease"/>
            <person name="Wu L."/>
            <person name="Ma J."/>
        </authorList>
    </citation>
    <scope>NUCLEOTIDE SEQUENCE [LARGE SCALE GENOMIC DNA]</scope>
    <source>
        <strain evidence="3">NBRC 100033</strain>
    </source>
</reference>
<keyword evidence="3" id="KW-1185">Reference proteome</keyword>
<sequence>MNFSKAGVLVLLVACLPSITSAKQVEPAENNLIQKIFQPVPSEAYWYLQTSIGTKHFNPKPEHNNRQKLFSVERNRDDSYLWGGATFLNSFKQRTYYAYLGKRYDFGESPFCGKLTAGFLHGYKGEYRDKIPLNRYKTAPAILPSLGVQYKRLHLEGILAGSAAMMINAGIRL</sequence>
<evidence type="ECO:0000313" key="3">
    <source>
        <dbReference type="Proteomes" id="UP001156682"/>
    </source>
</evidence>
<evidence type="ECO:0008006" key="4">
    <source>
        <dbReference type="Google" id="ProtNLM"/>
    </source>
</evidence>
<proteinExistence type="predicted"/>
<dbReference type="RefSeq" id="WP_211251288.1">
    <property type="nucleotide sequence ID" value="NZ_BSOR01000017.1"/>
</dbReference>
<evidence type="ECO:0000313" key="2">
    <source>
        <dbReference type="EMBL" id="GLR63803.1"/>
    </source>
</evidence>